<protein>
    <recommendedName>
        <fullName evidence="10">Glycosyl hydrolase family 4 C-terminal domain-containing protein</fullName>
    </recommendedName>
</protein>
<comment type="cofactor">
    <cofactor evidence="1">
        <name>NAD(+)</name>
        <dbReference type="ChEBI" id="CHEBI:57540"/>
    </cofactor>
</comment>
<dbReference type="GO" id="GO:0046872">
    <property type="term" value="F:metal ion binding"/>
    <property type="evidence" value="ECO:0007669"/>
    <property type="project" value="UniProtKB-KW"/>
</dbReference>
<sequence length="431" mass="47528">MSQKIVLVGAGSAMFGLGAVGDILKSQALKGSTIVLNDINPEALAAVETVAKNHIEKNSLPYEITATTSLDEALVGANFCVISIEVGDRHELWEQDWKVPMQYGFRQVYGENGGPGGLFHALRIIPPILGICERINQICPDAYILNLSNPMVRITHAIHTKFPTLKCIGLCHEVASLVEHLPQLLNTPLENLDIKAGGFNHFSVLVEASFKHNGQDAYPIIREKGPDYFSKAPTLFGYVGERALFQEIFKRFDHLPITTDSHFGEYIPWAASVADHRGILEFYSSYKNEIDSNRNSALQRVQEGTPSAEYWRVVQIIEGIVTNSGHYELAVNIPNDGYIDCLPRNQIVEVPAVIDKDGVHGVKLSYPKAFGCLLMGQVAVNDMTTEAVLSKSKHAVMQALLVDPVVNNVKAAEEMLDTMIALQEKFLGYLK</sequence>
<reference evidence="12" key="1">
    <citation type="journal article" date="2017" name="Genome Biol.">
        <title>Comparative genomics reveals high biological diversity and specific adaptations in the industrially and medically important fungal genus Aspergillus.</title>
        <authorList>
            <person name="de Vries R.P."/>
            <person name="Riley R."/>
            <person name="Wiebenga A."/>
            <person name="Aguilar-Osorio G."/>
            <person name="Amillis S."/>
            <person name="Uchima C.A."/>
            <person name="Anderluh G."/>
            <person name="Asadollahi M."/>
            <person name="Askin M."/>
            <person name="Barry K."/>
            <person name="Battaglia E."/>
            <person name="Bayram O."/>
            <person name="Benocci T."/>
            <person name="Braus-Stromeyer S.A."/>
            <person name="Caldana C."/>
            <person name="Canovas D."/>
            <person name="Cerqueira G.C."/>
            <person name="Chen F."/>
            <person name="Chen W."/>
            <person name="Choi C."/>
            <person name="Clum A."/>
            <person name="Dos Santos R.A."/>
            <person name="Damasio A.R."/>
            <person name="Diallinas G."/>
            <person name="Emri T."/>
            <person name="Fekete E."/>
            <person name="Flipphi M."/>
            <person name="Freyberg S."/>
            <person name="Gallo A."/>
            <person name="Gournas C."/>
            <person name="Habgood R."/>
            <person name="Hainaut M."/>
            <person name="Harispe M.L."/>
            <person name="Henrissat B."/>
            <person name="Hilden K.S."/>
            <person name="Hope R."/>
            <person name="Hossain A."/>
            <person name="Karabika E."/>
            <person name="Karaffa L."/>
            <person name="Karanyi Z."/>
            <person name="Krasevec N."/>
            <person name="Kuo A."/>
            <person name="Kusch H."/>
            <person name="LaButti K."/>
            <person name="Lagendijk E.L."/>
            <person name="Lapidus A."/>
            <person name="Levasseur A."/>
            <person name="Lindquist E."/>
            <person name="Lipzen A."/>
            <person name="Logrieco A.F."/>
            <person name="MacCabe A."/>
            <person name="Maekelae M.R."/>
            <person name="Malavazi I."/>
            <person name="Melin P."/>
            <person name="Meyer V."/>
            <person name="Mielnichuk N."/>
            <person name="Miskei M."/>
            <person name="Molnar A.P."/>
            <person name="Mule G."/>
            <person name="Ngan C.Y."/>
            <person name="Orejas M."/>
            <person name="Orosz E."/>
            <person name="Ouedraogo J.P."/>
            <person name="Overkamp K.M."/>
            <person name="Park H.-S."/>
            <person name="Perrone G."/>
            <person name="Piumi F."/>
            <person name="Punt P.J."/>
            <person name="Ram A.F."/>
            <person name="Ramon A."/>
            <person name="Rauscher S."/>
            <person name="Record E."/>
            <person name="Riano-Pachon D.M."/>
            <person name="Robert V."/>
            <person name="Roehrig J."/>
            <person name="Ruller R."/>
            <person name="Salamov A."/>
            <person name="Salih N.S."/>
            <person name="Samson R.A."/>
            <person name="Sandor E."/>
            <person name="Sanguinetti M."/>
            <person name="Schuetze T."/>
            <person name="Sepcic K."/>
            <person name="Shelest E."/>
            <person name="Sherlock G."/>
            <person name="Sophianopoulou V."/>
            <person name="Squina F.M."/>
            <person name="Sun H."/>
            <person name="Susca A."/>
            <person name="Todd R.B."/>
            <person name="Tsang A."/>
            <person name="Unkles S.E."/>
            <person name="van de Wiele N."/>
            <person name="van Rossen-Uffink D."/>
            <person name="Oliveira J.V."/>
            <person name="Vesth T.C."/>
            <person name="Visser J."/>
            <person name="Yu J.-H."/>
            <person name="Zhou M."/>
            <person name="Andersen M.R."/>
            <person name="Archer D.B."/>
            <person name="Baker S.E."/>
            <person name="Benoit I."/>
            <person name="Brakhage A.A."/>
            <person name="Braus G.H."/>
            <person name="Fischer R."/>
            <person name="Frisvad J.C."/>
            <person name="Goldman G.H."/>
            <person name="Houbraken J."/>
            <person name="Oakley B."/>
            <person name="Pocsi I."/>
            <person name="Scazzocchio C."/>
            <person name="Seiboth B."/>
            <person name="vanKuyk P.A."/>
            <person name="Wortman J."/>
            <person name="Dyer P.S."/>
            <person name="Grigoriev I.V."/>
        </authorList>
    </citation>
    <scope>NUCLEOTIDE SEQUENCE [LARGE SCALE GENOMIC DNA]</scope>
    <source>
        <strain evidence="12">CBS 593.65</strain>
    </source>
</reference>
<keyword evidence="7" id="KW-0464">Manganese</keyword>
<dbReference type="InterPro" id="IPR053715">
    <property type="entry name" value="GH4_Enzyme_sf"/>
</dbReference>
<dbReference type="SUPFAM" id="SSF51735">
    <property type="entry name" value="NAD(P)-binding Rossmann-fold domains"/>
    <property type="match status" value="1"/>
</dbReference>
<dbReference type="InterPro" id="IPR022616">
    <property type="entry name" value="Glyco_hydro_4_C"/>
</dbReference>
<dbReference type="PRINTS" id="PR00732">
    <property type="entry name" value="GLHYDRLASE4"/>
</dbReference>
<keyword evidence="12" id="KW-1185">Reference proteome</keyword>
<evidence type="ECO:0000259" key="10">
    <source>
        <dbReference type="Pfam" id="PF11975"/>
    </source>
</evidence>
<gene>
    <name evidence="11" type="ORF">ASPSYDRAFT_32507</name>
</gene>
<dbReference type="InterPro" id="IPR019802">
    <property type="entry name" value="GlycHydrolase_4_CS"/>
</dbReference>
<evidence type="ECO:0000256" key="8">
    <source>
        <dbReference type="ARBA" id="ARBA00023277"/>
    </source>
</evidence>
<keyword evidence="9" id="KW-0326">Glycosidase</keyword>
<evidence type="ECO:0000256" key="3">
    <source>
        <dbReference type="ARBA" id="ARBA00010141"/>
    </source>
</evidence>
<evidence type="ECO:0000313" key="12">
    <source>
        <dbReference type="Proteomes" id="UP000184356"/>
    </source>
</evidence>
<keyword evidence="6" id="KW-0520">NAD</keyword>
<dbReference type="Pfam" id="PF02056">
    <property type="entry name" value="Glyco_hydro_4"/>
    <property type="match status" value="1"/>
</dbReference>
<dbReference type="InterPro" id="IPR036291">
    <property type="entry name" value="NAD(P)-bd_dom_sf"/>
</dbReference>
<evidence type="ECO:0000256" key="5">
    <source>
        <dbReference type="ARBA" id="ARBA00022801"/>
    </source>
</evidence>
<accession>A0A1L9TD43</accession>
<dbReference type="GO" id="GO:0016616">
    <property type="term" value="F:oxidoreductase activity, acting on the CH-OH group of donors, NAD or NADP as acceptor"/>
    <property type="evidence" value="ECO:0007669"/>
    <property type="project" value="InterPro"/>
</dbReference>
<keyword evidence="4" id="KW-0479">Metal-binding</keyword>
<dbReference type="SUPFAM" id="SSF56327">
    <property type="entry name" value="LDH C-terminal domain-like"/>
    <property type="match status" value="1"/>
</dbReference>
<dbReference type="InterPro" id="IPR001088">
    <property type="entry name" value="Glyco_hydro_4"/>
</dbReference>
<dbReference type="PROSITE" id="PS01324">
    <property type="entry name" value="GLYCOSYL_HYDROL_F4"/>
    <property type="match status" value="1"/>
</dbReference>
<evidence type="ECO:0000313" key="11">
    <source>
        <dbReference type="EMBL" id="OJJ57344.1"/>
    </source>
</evidence>
<organism evidence="11 12">
    <name type="scientific">Aspergillus sydowii CBS 593.65</name>
    <dbReference type="NCBI Taxonomy" id="1036612"/>
    <lineage>
        <taxon>Eukaryota</taxon>
        <taxon>Fungi</taxon>
        <taxon>Dikarya</taxon>
        <taxon>Ascomycota</taxon>
        <taxon>Pezizomycotina</taxon>
        <taxon>Eurotiomycetes</taxon>
        <taxon>Eurotiomycetidae</taxon>
        <taxon>Eurotiales</taxon>
        <taxon>Aspergillaceae</taxon>
        <taxon>Aspergillus</taxon>
        <taxon>Aspergillus subgen. Nidulantes</taxon>
    </lineage>
</organism>
<evidence type="ECO:0000256" key="6">
    <source>
        <dbReference type="ARBA" id="ARBA00023027"/>
    </source>
</evidence>
<dbReference type="OrthoDB" id="4523156at2759"/>
<evidence type="ECO:0000256" key="9">
    <source>
        <dbReference type="ARBA" id="ARBA00023295"/>
    </source>
</evidence>
<dbReference type="VEuPathDB" id="FungiDB:ASPSYDRAFT_32507"/>
<dbReference type="GO" id="GO:0005975">
    <property type="term" value="P:carbohydrate metabolic process"/>
    <property type="evidence" value="ECO:0007669"/>
    <property type="project" value="InterPro"/>
</dbReference>
<name>A0A1L9TD43_9EURO</name>
<evidence type="ECO:0000256" key="4">
    <source>
        <dbReference type="ARBA" id="ARBA00022723"/>
    </source>
</evidence>
<comment type="similarity">
    <text evidence="3">Belongs to the glycosyl hydrolase 4 family.</text>
</comment>
<evidence type="ECO:0000256" key="7">
    <source>
        <dbReference type="ARBA" id="ARBA00023211"/>
    </source>
</evidence>
<keyword evidence="5" id="KW-0378">Hydrolase</keyword>
<dbReference type="RefSeq" id="XP_040701150.1">
    <property type="nucleotide sequence ID" value="XM_040844985.1"/>
</dbReference>
<dbReference type="Gene3D" id="3.90.1820.10">
    <property type="entry name" value="AglA-like glucosidase"/>
    <property type="match status" value="1"/>
</dbReference>
<comment type="cofactor">
    <cofactor evidence="2">
        <name>Mn(2+)</name>
        <dbReference type="ChEBI" id="CHEBI:29035"/>
    </cofactor>
</comment>
<dbReference type="GeneID" id="63761058"/>
<proteinExistence type="inferred from homology"/>
<dbReference type="Proteomes" id="UP000184356">
    <property type="component" value="Unassembled WGS sequence"/>
</dbReference>
<dbReference type="AlphaFoldDB" id="A0A1L9TD43"/>
<dbReference type="InterPro" id="IPR015955">
    <property type="entry name" value="Lactate_DH/Glyco_Ohase_4_C"/>
</dbReference>
<dbReference type="GO" id="GO:0004553">
    <property type="term" value="F:hydrolase activity, hydrolyzing O-glycosyl compounds"/>
    <property type="evidence" value="ECO:0007669"/>
    <property type="project" value="InterPro"/>
</dbReference>
<dbReference type="PANTHER" id="PTHR32092:SF6">
    <property type="entry name" value="ALPHA-GALACTOSIDASE"/>
    <property type="match status" value="1"/>
</dbReference>
<feature type="domain" description="Glycosyl hydrolase family 4 C-terminal" evidence="10">
    <location>
        <begin position="198"/>
        <end position="406"/>
    </location>
</feature>
<keyword evidence="8" id="KW-0119">Carbohydrate metabolism</keyword>
<dbReference type="PANTHER" id="PTHR32092">
    <property type="entry name" value="6-PHOSPHO-BETA-GLUCOSIDASE-RELATED"/>
    <property type="match status" value="1"/>
</dbReference>
<evidence type="ECO:0000256" key="1">
    <source>
        <dbReference type="ARBA" id="ARBA00001911"/>
    </source>
</evidence>
<dbReference type="Pfam" id="PF11975">
    <property type="entry name" value="Glyco_hydro_4C"/>
    <property type="match status" value="1"/>
</dbReference>
<evidence type="ECO:0000256" key="2">
    <source>
        <dbReference type="ARBA" id="ARBA00001936"/>
    </source>
</evidence>
<dbReference type="EMBL" id="KV878588">
    <property type="protein sequence ID" value="OJJ57344.1"/>
    <property type="molecule type" value="Genomic_DNA"/>
</dbReference>